<dbReference type="InterPro" id="IPR003439">
    <property type="entry name" value="ABC_transporter-like_ATP-bd"/>
</dbReference>
<organism evidence="7 8">
    <name type="scientific">Manganibacter manganicus</name>
    <dbReference type="NCBI Taxonomy" id="1873176"/>
    <lineage>
        <taxon>Bacteria</taxon>
        <taxon>Pseudomonadati</taxon>
        <taxon>Pseudomonadota</taxon>
        <taxon>Alphaproteobacteria</taxon>
        <taxon>Hyphomicrobiales</taxon>
        <taxon>Phyllobacteriaceae</taxon>
        <taxon>Manganibacter</taxon>
    </lineage>
</organism>
<comment type="similarity">
    <text evidence="1">Belongs to the ABC transporter superfamily.</text>
</comment>
<dbReference type="CDD" id="cd03224">
    <property type="entry name" value="ABC_TM1139_LivF_branched"/>
    <property type="match status" value="1"/>
</dbReference>
<evidence type="ECO:0000313" key="7">
    <source>
        <dbReference type="EMBL" id="OQM76069.1"/>
    </source>
</evidence>
<keyword evidence="4 7" id="KW-0067">ATP-binding</keyword>
<evidence type="ECO:0000313" key="8">
    <source>
        <dbReference type="Proteomes" id="UP000191905"/>
    </source>
</evidence>
<evidence type="ECO:0000256" key="2">
    <source>
        <dbReference type="ARBA" id="ARBA00022448"/>
    </source>
</evidence>
<keyword evidence="2" id="KW-0813">Transport</keyword>
<dbReference type="Pfam" id="PF00005">
    <property type="entry name" value="ABC_tran"/>
    <property type="match status" value="1"/>
</dbReference>
<comment type="caution">
    <text evidence="7">The sequence shown here is derived from an EMBL/GenBank/DDBJ whole genome shotgun (WGS) entry which is preliminary data.</text>
</comment>
<dbReference type="Gene3D" id="3.40.50.300">
    <property type="entry name" value="P-loop containing nucleotide triphosphate hydrolases"/>
    <property type="match status" value="1"/>
</dbReference>
<dbReference type="PROSITE" id="PS50893">
    <property type="entry name" value="ABC_TRANSPORTER_2"/>
    <property type="match status" value="1"/>
</dbReference>
<proteinExistence type="inferred from homology"/>
<gene>
    <name evidence="7" type="primary">livF</name>
    <name evidence="7" type="ORF">BFN67_16650</name>
</gene>
<name>A0A1V8RST3_9HYPH</name>
<keyword evidence="5" id="KW-0029">Amino-acid transport</keyword>
<dbReference type="OrthoDB" id="9806149at2"/>
<dbReference type="SMART" id="SM00382">
    <property type="entry name" value="AAA"/>
    <property type="match status" value="1"/>
</dbReference>
<dbReference type="EMBL" id="MDET01000011">
    <property type="protein sequence ID" value="OQM76069.1"/>
    <property type="molecule type" value="Genomic_DNA"/>
</dbReference>
<dbReference type="GO" id="GO:0016887">
    <property type="term" value="F:ATP hydrolysis activity"/>
    <property type="evidence" value="ECO:0007669"/>
    <property type="project" value="InterPro"/>
</dbReference>
<evidence type="ECO:0000256" key="4">
    <source>
        <dbReference type="ARBA" id="ARBA00022840"/>
    </source>
</evidence>
<dbReference type="InterPro" id="IPR052156">
    <property type="entry name" value="BCAA_Transport_ATP-bd_LivF"/>
</dbReference>
<accession>A0A1V8RST3</accession>
<reference evidence="7 8" key="1">
    <citation type="journal article" date="2016" name="Int. J. Syst. Evol. Microbiol.">
        <title>Pseudaminobacter manganicus sp. nov., isolated from sludge of a manganese mine.</title>
        <authorList>
            <person name="Li J."/>
            <person name="Huang J."/>
            <person name="Liao S."/>
            <person name="Wang G."/>
        </authorList>
    </citation>
    <scope>NUCLEOTIDE SEQUENCE [LARGE SCALE GENOMIC DNA]</scope>
    <source>
        <strain evidence="7 8">JH-7</strain>
    </source>
</reference>
<evidence type="ECO:0000256" key="3">
    <source>
        <dbReference type="ARBA" id="ARBA00022741"/>
    </source>
</evidence>
<dbReference type="Proteomes" id="UP000191905">
    <property type="component" value="Unassembled WGS sequence"/>
</dbReference>
<dbReference type="GO" id="GO:0005524">
    <property type="term" value="F:ATP binding"/>
    <property type="evidence" value="ECO:0007669"/>
    <property type="project" value="UniProtKB-KW"/>
</dbReference>
<dbReference type="PANTHER" id="PTHR43820">
    <property type="entry name" value="HIGH-AFFINITY BRANCHED-CHAIN AMINO ACID TRANSPORT ATP-BINDING PROTEIN LIVF"/>
    <property type="match status" value="1"/>
</dbReference>
<dbReference type="PROSITE" id="PS00211">
    <property type="entry name" value="ABC_TRANSPORTER_1"/>
    <property type="match status" value="1"/>
</dbReference>
<evidence type="ECO:0000259" key="6">
    <source>
        <dbReference type="PROSITE" id="PS50893"/>
    </source>
</evidence>
<dbReference type="InterPro" id="IPR003593">
    <property type="entry name" value="AAA+_ATPase"/>
</dbReference>
<keyword evidence="3" id="KW-0547">Nucleotide-binding</keyword>
<dbReference type="AlphaFoldDB" id="A0A1V8RST3"/>
<dbReference type="InterPro" id="IPR017871">
    <property type="entry name" value="ABC_transporter-like_CS"/>
</dbReference>
<feature type="domain" description="ABC transporter" evidence="6">
    <location>
        <begin position="5"/>
        <end position="237"/>
    </location>
</feature>
<keyword evidence="8" id="KW-1185">Reference proteome</keyword>
<dbReference type="PANTHER" id="PTHR43820:SF4">
    <property type="entry name" value="HIGH-AFFINITY BRANCHED-CHAIN AMINO ACID TRANSPORT ATP-BINDING PROTEIN LIVF"/>
    <property type="match status" value="1"/>
</dbReference>
<dbReference type="GO" id="GO:0015658">
    <property type="term" value="F:branched-chain amino acid transmembrane transporter activity"/>
    <property type="evidence" value="ECO:0007669"/>
    <property type="project" value="TreeGrafter"/>
</dbReference>
<dbReference type="InterPro" id="IPR027417">
    <property type="entry name" value="P-loop_NTPase"/>
</dbReference>
<protein>
    <submittedName>
        <fullName evidence="7">Branched-chain amino acid ABC transporter ATP-binding protein</fullName>
    </submittedName>
</protein>
<dbReference type="SUPFAM" id="SSF52540">
    <property type="entry name" value="P-loop containing nucleoside triphosphate hydrolases"/>
    <property type="match status" value="1"/>
</dbReference>
<evidence type="ECO:0000256" key="1">
    <source>
        <dbReference type="ARBA" id="ARBA00005417"/>
    </source>
</evidence>
<evidence type="ECO:0000256" key="5">
    <source>
        <dbReference type="ARBA" id="ARBA00022970"/>
    </source>
</evidence>
<sequence>MSSLLAVEDLQAGYGNLSVLHGISFELNAGEVGAMVGANGAGKSTTLRCLSGLLRPRAGTIIFAGEDISNLPAHRIVELGLVQVPEGRLLFPAMSVRENLMLGAFLPEPRKRMSQSMDAVLSYFPALREKLDLPAGSLSGGQQQMVAVGRALMSRPKLLVLDEPSLGIAPLLVREIFENIEKLAAGGLAILLIEQNIGNALSLSQRAWVIENGAIVMQGSGRELLDDPRIQAAYLGIQ</sequence>
<dbReference type="GO" id="GO:0015807">
    <property type="term" value="P:L-amino acid transport"/>
    <property type="evidence" value="ECO:0007669"/>
    <property type="project" value="TreeGrafter"/>
</dbReference>
<dbReference type="STRING" id="1873176.BFN67_16650"/>